<keyword evidence="1" id="KW-0472">Membrane</keyword>
<keyword evidence="1" id="KW-1133">Transmembrane helix</keyword>
<gene>
    <name evidence="2" type="ORF">vipetofem_76</name>
</gene>
<dbReference type="Proteomes" id="UP000502113">
    <property type="component" value="Segment"/>
</dbReference>
<sequence length="31" mass="3427">MVEILIDFLLVFPAIILIILFAAVLAIISEI</sequence>
<proteinExistence type="predicted"/>
<accession>A0A6G9LP67</accession>
<evidence type="ECO:0000313" key="3">
    <source>
        <dbReference type="Proteomes" id="UP000502113"/>
    </source>
</evidence>
<feature type="transmembrane region" description="Helical" evidence="1">
    <location>
        <begin position="6"/>
        <end position="28"/>
    </location>
</feature>
<organism evidence="2 3">
    <name type="scientific">Enterococcus phage vipetofem</name>
    <dbReference type="NCBI Taxonomy" id="2719594"/>
    <lineage>
        <taxon>Viruses</taxon>
        <taxon>Duplodnaviria</taxon>
        <taxon>Heunggongvirae</taxon>
        <taxon>Uroviricota</taxon>
        <taxon>Caudoviricetes</taxon>
        <taxon>Andrewesvirinae</taxon>
        <taxon>Vipetofemvirus</taxon>
        <taxon>Vipetofemvirus vipetofem</taxon>
    </lineage>
</organism>
<reference evidence="3" key="1">
    <citation type="submission" date="2020-02" db="EMBL/GenBank/DDBJ databases">
        <authorList>
            <person name="Olsen N.S."/>
            <person name="Forero-Junco L."/>
            <person name="Kot W."/>
            <person name="Hansen L.H."/>
        </authorList>
    </citation>
    <scope>NUCLEOTIDE SEQUENCE [LARGE SCALE GENOMIC DNA]</scope>
</reference>
<evidence type="ECO:0000313" key="2">
    <source>
        <dbReference type="EMBL" id="QIQ66374.1"/>
    </source>
</evidence>
<keyword evidence="3" id="KW-1185">Reference proteome</keyword>
<name>A0A6G9LP67_9CAUD</name>
<protein>
    <submittedName>
        <fullName evidence="2">Uncharacterized protein</fullName>
    </submittedName>
</protein>
<dbReference type="EMBL" id="MT119361">
    <property type="protein sequence ID" value="QIQ66374.1"/>
    <property type="molecule type" value="Genomic_DNA"/>
</dbReference>
<evidence type="ECO:0000256" key="1">
    <source>
        <dbReference type="SAM" id="Phobius"/>
    </source>
</evidence>
<keyword evidence="1" id="KW-0812">Transmembrane</keyword>